<dbReference type="GO" id="GO:0005576">
    <property type="term" value="C:extracellular region"/>
    <property type="evidence" value="ECO:0007669"/>
    <property type="project" value="UniProtKB-SubCell"/>
</dbReference>
<protein>
    <submittedName>
        <fullName evidence="6">Peroxinectin-like-1 protein</fullName>
    </submittedName>
</protein>
<dbReference type="GO" id="GO:0006979">
    <property type="term" value="P:response to oxidative stress"/>
    <property type="evidence" value="ECO:0007669"/>
    <property type="project" value="InterPro"/>
</dbReference>
<accession>W6MEY2</accession>
<dbReference type="InterPro" id="IPR019791">
    <property type="entry name" value="Haem_peroxidase_animal"/>
</dbReference>
<dbReference type="Pfam" id="PF03098">
    <property type="entry name" value="An_peroxidase"/>
    <property type="match status" value="1"/>
</dbReference>
<evidence type="ECO:0000256" key="3">
    <source>
        <dbReference type="ARBA" id="ARBA00022559"/>
    </source>
</evidence>
<feature type="region of interest" description="Disordered" evidence="5">
    <location>
        <begin position="83"/>
        <end position="103"/>
    </location>
</feature>
<keyword evidence="4" id="KW-0325">Glycoprotein</keyword>
<evidence type="ECO:0000256" key="1">
    <source>
        <dbReference type="ARBA" id="ARBA00004613"/>
    </source>
</evidence>
<dbReference type="PANTHER" id="PTHR11475">
    <property type="entry name" value="OXIDASE/PEROXIDASE"/>
    <property type="match status" value="1"/>
</dbReference>
<keyword evidence="3" id="KW-0560">Oxidoreductase</keyword>
<dbReference type="InterPro" id="IPR037120">
    <property type="entry name" value="Haem_peroxidase_sf_animal"/>
</dbReference>
<dbReference type="SUPFAM" id="SSF48113">
    <property type="entry name" value="Heme-dependent peroxidases"/>
    <property type="match status" value="1"/>
</dbReference>
<evidence type="ECO:0000256" key="4">
    <source>
        <dbReference type="ARBA" id="ARBA00023180"/>
    </source>
</evidence>
<evidence type="ECO:0000256" key="5">
    <source>
        <dbReference type="SAM" id="MobiDB-lite"/>
    </source>
</evidence>
<proteinExistence type="predicted"/>
<dbReference type="GO" id="GO:0020037">
    <property type="term" value="F:heme binding"/>
    <property type="evidence" value="ECO:0007669"/>
    <property type="project" value="InterPro"/>
</dbReference>
<evidence type="ECO:0000313" key="6">
    <source>
        <dbReference type="EMBL" id="CDK12534.1"/>
    </source>
</evidence>
<name>W6MEY2_9EUCA</name>
<dbReference type="PROSITE" id="PS50292">
    <property type="entry name" value="PEROXIDASE_3"/>
    <property type="match status" value="1"/>
</dbReference>
<reference evidence="6" key="1">
    <citation type="submission" date="2013-06" db="EMBL/GenBank/DDBJ databases">
        <authorList>
            <person name="Groh K."/>
        </authorList>
    </citation>
    <scope>NUCLEOTIDE SEQUENCE</scope>
    <source>
        <tissue evidence="6">Antennules</tissue>
    </source>
</reference>
<evidence type="ECO:0000256" key="2">
    <source>
        <dbReference type="ARBA" id="ARBA00022525"/>
    </source>
</evidence>
<dbReference type="EMBL" id="HABY01000005">
    <property type="protein sequence ID" value="CDK12534.1"/>
    <property type="molecule type" value="Transcribed_RNA"/>
</dbReference>
<dbReference type="Gene3D" id="1.10.640.10">
    <property type="entry name" value="Haem peroxidase domain superfamily, animal type"/>
    <property type="match status" value="1"/>
</dbReference>
<dbReference type="AlphaFoldDB" id="W6MEY2"/>
<sequence length="103" mass="11515">MLEGCQRSQCLGYSRLDFPLCCGRPVCKAEEGDRFFYDLGGQPGSFTELQLQEIRKTSWARIICDNSNIGAVQPLAFLQTQNRHNQPTDCRSGSIPSPNLSVF</sequence>
<keyword evidence="3" id="KW-0575">Peroxidase</keyword>
<organism evidence="6">
    <name type="scientific">Coenobita clypeatus</name>
    <dbReference type="NCBI Taxonomy" id="474045"/>
    <lineage>
        <taxon>Eukaryota</taxon>
        <taxon>Metazoa</taxon>
        <taxon>Ecdysozoa</taxon>
        <taxon>Arthropoda</taxon>
        <taxon>Crustacea</taxon>
        <taxon>Multicrustacea</taxon>
        <taxon>Malacostraca</taxon>
        <taxon>Eumalacostraca</taxon>
        <taxon>Eucarida</taxon>
        <taxon>Decapoda</taxon>
        <taxon>Pleocyemata</taxon>
        <taxon>Anomura</taxon>
        <taxon>Paguroidea</taxon>
        <taxon>Coenobitidae</taxon>
        <taxon>Coenobita</taxon>
    </lineage>
</organism>
<dbReference type="PANTHER" id="PTHR11475:SF4">
    <property type="entry name" value="CHORION PEROXIDASE"/>
    <property type="match status" value="1"/>
</dbReference>
<gene>
    <name evidence="6" type="primary">peroxinectin-like-1</name>
</gene>
<dbReference type="GO" id="GO:0004601">
    <property type="term" value="F:peroxidase activity"/>
    <property type="evidence" value="ECO:0007669"/>
    <property type="project" value="UniProtKB-KW"/>
</dbReference>
<reference evidence="6" key="2">
    <citation type="submission" date="2014-02" db="EMBL/GenBank/DDBJ databases">
        <title>The hermit crab's nose antennal transcriptomics.</title>
        <authorList>
            <person name="Groh K.C."/>
            <person name="Vogel H."/>
            <person name="Stensmyr M.C."/>
            <person name="Grosse-Wilde E."/>
            <person name="Hansson B.S."/>
        </authorList>
    </citation>
    <scope>NUCLEOTIDE SEQUENCE</scope>
    <source>
        <tissue evidence="6">Antennules</tissue>
    </source>
</reference>
<keyword evidence="2" id="KW-0964">Secreted</keyword>
<comment type="subcellular location">
    <subcellularLocation>
        <location evidence="1">Secreted</location>
    </subcellularLocation>
</comment>
<dbReference type="InterPro" id="IPR010255">
    <property type="entry name" value="Haem_peroxidase_sf"/>
</dbReference>